<proteinExistence type="predicted"/>
<reference evidence="2 3" key="1">
    <citation type="journal article" date="2019" name="Proc. Natl. Acad. Sci. U.S.A.">
        <title>Regulatory changes in pterin and carotenoid genes underlie balanced color polymorphisms in the wall lizard.</title>
        <authorList>
            <person name="Andrade P."/>
            <person name="Pinho C."/>
            <person name="Perez I de Lanuza G."/>
            <person name="Afonso S."/>
            <person name="Brejcha J."/>
            <person name="Rubin C.J."/>
            <person name="Wallerman O."/>
            <person name="Pereira P."/>
            <person name="Sabatino S.J."/>
            <person name="Bellati A."/>
            <person name="Pellitteri-Rosa D."/>
            <person name="Bosakova Z."/>
            <person name="Bunikis I."/>
            <person name="Carretero M.A."/>
            <person name="Feiner N."/>
            <person name="Marsik P."/>
            <person name="Pauperio F."/>
            <person name="Salvi D."/>
            <person name="Soler L."/>
            <person name="While G.M."/>
            <person name="Uller T."/>
            <person name="Font E."/>
            <person name="Andersson L."/>
            <person name="Carneiro M."/>
        </authorList>
    </citation>
    <scope>NUCLEOTIDE SEQUENCE</scope>
</reference>
<keyword evidence="3" id="KW-1185">Reference proteome</keyword>
<reference evidence="2" key="2">
    <citation type="submission" date="2025-08" db="UniProtKB">
        <authorList>
            <consortium name="Ensembl"/>
        </authorList>
    </citation>
    <scope>IDENTIFICATION</scope>
</reference>
<feature type="region of interest" description="Disordered" evidence="1">
    <location>
        <begin position="79"/>
        <end position="163"/>
    </location>
</feature>
<protein>
    <recommendedName>
        <fullName evidence="4">60S ribosomal protein L36</fullName>
    </recommendedName>
</protein>
<feature type="compositionally biased region" description="Basic and acidic residues" evidence="1">
    <location>
        <begin position="145"/>
        <end position="155"/>
    </location>
</feature>
<feature type="region of interest" description="Disordered" evidence="1">
    <location>
        <begin position="1"/>
        <end position="67"/>
    </location>
</feature>
<feature type="compositionally biased region" description="Basic and acidic residues" evidence="1">
    <location>
        <begin position="30"/>
        <end position="44"/>
    </location>
</feature>
<organism evidence="2 3">
    <name type="scientific">Podarcis muralis</name>
    <name type="common">Wall lizard</name>
    <name type="synonym">Lacerta muralis</name>
    <dbReference type="NCBI Taxonomy" id="64176"/>
    <lineage>
        <taxon>Eukaryota</taxon>
        <taxon>Metazoa</taxon>
        <taxon>Chordata</taxon>
        <taxon>Craniata</taxon>
        <taxon>Vertebrata</taxon>
        <taxon>Euteleostomi</taxon>
        <taxon>Lepidosauria</taxon>
        <taxon>Squamata</taxon>
        <taxon>Bifurcata</taxon>
        <taxon>Unidentata</taxon>
        <taxon>Episquamata</taxon>
        <taxon>Laterata</taxon>
        <taxon>Lacertibaenia</taxon>
        <taxon>Lacertidae</taxon>
        <taxon>Podarcis</taxon>
    </lineage>
</organism>
<dbReference type="AlphaFoldDB" id="A0A670HZI1"/>
<dbReference type="Ensembl" id="ENSPMRT00000004929.1">
    <property type="protein sequence ID" value="ENSPMRP00000004620.1"/>
    <property type="gene ID" value="ENSPMRG00000003165.1"/>
</dbReference>
<reference evidence="2" key="3">
    <citation type="submission" date="2025-09" db="UniProtKB">
        <authorList>
            <consortium name="Ensembl"/>
        </authorList>
    </citation>
    <scope>IDENTIFICATION</scope>
</reference>
<dbReference type="Proteomes" id="UP000472272">
    <property type="component" value="Chromosome 5"/>
</dbReference>
<evidence type="ECO:0000313" key="2">
    <source>
        <dbReference type="Ensembl" id="ENSPMRP00000004620.1"/>
    </source>
</evidence>
<name>A0A670HZI1_PODMU</name>
<sequence length="163" mass="18261">MAIRYPMAVGLNKGHKVTKNVVKPRQCRRRGPEQRPQGDQERGEATPVPTLWAADQTHQVCPRHDPGSVWLCPLREARDGASQGLQRQASSEVRQEKGGHPHPRQEEEGGAEQCLGGHEERSRQEGLAAPCSPHPKKKVPNKLISKKEERKKENLHTPSFARI</sequence>
<evidence type="ECO:0000313" key="3">
    <source>
        <dbReference type="Proteomes" id="UP000472272"/>
    </source>
</evidence>
<dbReference type="InterPro" id="IPR038097">
    <property type="entry name" value="Ribosomal_eL36_sf"/>
</dbReference>
<evidence type="ECO:0000256" key="1">
    <source>
        <dbReference type="SAM" id="MobiDB-lite"/>
    </source>
</evidence>
<feature type="compositionally biased region" description="Basic and acidic residues" evidence="1">
    <location>
        <begin position="93"/>
        <end position="107"/>
    </location>
</feature>
<accession>A0A670HZI1</accession>
<dbReference type="Gene3D" id="1.10.10.1760">
    <property type="entry name" value="60S ribosomal protein L36"/>
    <property type="match status" value="1"/>
</dbReference>
<evidence type="ECO:0008006" key="4">
    <source>
        <dbReference type="Google" id="ProtNLM"/>
    </source>
</evidence>
<feature type="compositionally biased region" description="Polar residues" evidence="1">
    <location>
        <begin position="83"/>
        <end position="92"/>
    </location>
</feature>